<keyword evidence="3" id="KW-1185">Reference proteome</keyword>
<reference evidence="2 3" key="1">
    <citation type="submission" date="2023-01" db="EMBL/GenBank/DDBJ databases">
        <title>Minimal conservation of predation-associated metabolite biosynthetic gene clusters underscores biosynthetic potential of Myxococcota including descriptions for ten novel species: Archangium lansinium sp. nov., Myxococcus landrumus sp. nov., Nannocystis bai.</title>
        <authorList>
            <person name="Ahearne A."/>
            <person name="Stevens C."/>
            <person name="Dowd S."/>
        </authorList>
    </citation>
    <scope>NUCLEOTIDE SEQUENCE [LARGE SCALE GENOMIC DNA]</scope>
    <source>
        <strain evidence="2 3">WIWO2</strain>
    </source>
</reference>
<evidence type="ECO:0000256" key="1">
    <source>
        <dbReference type="SAM" id="MobiDB-lite"/>
    </source>
</evidence>
<evidence type="ECO:0000313" key="2">
    <source>
        <dbReference type="EMBL" id="MDC0680546.1"/>
    </source>
</evidence>
<protein>
    <submittedName>
        <fullName evidence="2">Uncharacterized protein</fullName>
    </submittedName>
</protein>
<feature type="compositionally biased region" description="Low complexity" evidence="1">
    <location>
        <begin position="25"/>
        <end position="35"/>
    </location>
</feature>
<feature type="compositionally biased region" description="Low complexity" evidence="1">
    <location>
        <begin position="674"/>
        <end position="702"/>
    </location>
</feature>
<dbReference type="EMBL" id="JAQNDK010000002">
    <property type="protein sequence ID" value="MDC0680546.1"/>
    <property type="molecule type" value="Genomic_DNA"/>
</dbReference>
<accession>A0ABT5C2B8</accession>
<dbReference type="RefSeq" id="WP_272097578.1">
    <property type="nucleotide sequence ID" value="NZ_JAQNDK010000002.1"/>
</dbReference>
<gene>
    <name evidence="2" type="ORF">POL72_22600</name>
</gene>
<sequence length="921" mass="95041">MPERIVVSFRGTAALSQPDGTDAVAPWPGRRGAPRAPAPPSRQKGAARGAGGAARGEESYLARALALKKRAEALGATLCAWSAQTFSFEFTADDVEEAVLLAALAAEDAGVHPDARFAVGIAQGEMTYVGEAGRFTALSWGQPLLVAVMLARVAPPGDVLLDPALPAVISGELMTLGAHRGIDGARRVRGLRLDAQQPLRRQVAESVARLCKPPLIGRDAELAELAVPPGSLAIVRAEPGAGGTRLLHELERLLAPSRSLFVAPIGASREPFGALRRALARAALRAEKSRARAPALPDRLKPALARLLAGEGVEPRIAAEVLAAWLAPSDVRVGLLAVDDASEVDAASLDAIALALSPGGGPRAVARLGRSEPLPAPLTALTPAATVTLGPLSATGAQDLVRRLFDGCIDEAGARRWAARAPAFPLAVRELLCEALESGALRWIGRSVGPRRRSAGRGRPARTMTGAELAAPPAFRPIEGRLRLLAIGHRTVLTALATLGGDASDAAIDALCDGTGAPKVAAVQAALLGAGWAFRPEPGWLRLSSRTLRDALIAAVPPGERAAWHLAAARVVEDHASVLGLADAAWHAAKAGDRRSAADLAGRAGRAAGDALLESSAAELLAFADEQETAREPRDGAPDSSSSQPPTYRTPIEVVGDVPEPQRAAPARERSGPDALGGAADGSASEARAASRQRGAASALAAEGERRESVGDVAPRSAGRDVAHALGALAAQPDDAPQDFPDATSPDVGLPCCDASGDPLAKTTESPVLSMNDIAVRLAELAKQALVQGDLRTLERLVGELRRTGEHLDLAERMTGLISLGRGAKEEALRRFRIAAEADASPSQRARALLAYGVALAAAGRTEGALLEALSALARAREAEDHHGEQACAQFLAQLAAATGHEEAARAWAQVARLAGAAPPS</sequence>
<name>A0ABT5C2B8_9BACT</name>
<feature type="region of interest" description="Disordered" evidence="1">
    <location>
        <begin position="11"/>
        <end position="52"/>
    </location>
</feature>
<evidence type="ECO:0000313" key="3">
    <source>
        <dbReference type="Proteomes" id="UP001217485"/>
    </source>
</evidence>
<comment type="caution">
    <text evidence="2">The sequence shown here is derived from an EMBL/GenBank/DDBJ whole genome shotgun (WGS) entry which is preliminary data.</text>
</comment>
<dbReference type="Proteomes" id="UP001217485">
    <property type="component" value="Unassembled WGS sequence"/>
</dbReference>
<proteinExistence type="predicted"/>
<feature type="compositionally biased region" description="Basic and acidic residues" evidence="1">
    <location>
        <begin position="628"/>
        <end position="637"/>
    </location>
</feature>
<organism evidence="2 3">
    <name type="scientific">Sorangium atrum</name>
    <dbReference type="NCBI Taxonomy" id="2995308"/>
    <lineage>
        <taxon>Bacteria</taxon>
        <taxon>Pseudomonadati</taxon>
        <taxon>Myxococcota</taxon>
        <taxon>Polyangia</taxon>
        <taxon>Polyangiales</taxon>
        <taxon>Polyangiaceae</taxon>
        <taxon>Sorangium</taxon>
    </lineage>
</organism>
<feature type="region of interest" description="Disordered" evidence="1">
    <location>
        <begin position="627"/>
        <end position="718"/>
    </location>
</feature>